<feature type="domain" description="Beta-lactamase-related" evidence="1">
    <location>
        <begin position="18"/>
        <end position="358"/>
    </location>
</feature>
<comment type="caution">
    <text evidence="2">The sequence shown here is derived from an EMBL/GenBank/DDBJ whole genome shotgun (WGS) entry which is preliminary data.</text>
</comment>
<name>A0A837D596_9PSEU</name>
<dbReference type="Pfam" id="PF00144">
    <property type="entry name" value="Beta-lactamase"/>
    <property type="match status" value="1"/>
</dbReference>
<gene>
    <name evidence="2" type="ORF">MINT15_30020</name>
</gene>
<dbReference type="InterPro" id="IPR012338">
    <property type="entry name" value="Beta-lactam/transpept-like"/>
</dbReference>
<evidence type="ECO:0000313" key="3">
    <source>
        <dbReference type="Proteomes" id="UP000030848"/>
    </source>
</evidence>
<reference evidence="2 3" key="1">
    <citation type="submission" date="2014-10" db="EMBL/GenBank/DDBJ databases">
        <title>Genome sequence of Micropolyspora internatus JCM3315.</title>
        <authorList>
            <person name="Shin S.-K."/>
            <person name="Yi H."/>
        </authorList>
    </citation>
    <scope>NUCLEOTIDE SEQUENCE [LARGE SCALE GENOMIC DNA]</scope>
    <source>
        <strain evidence="2 3">JCM 3315</strain>
    </source>
</reference>
<evidence type="ECO:0000313" key="2">
    <source>
        <dbReference type="EMBL" id="KHF42800.1"/>
    </source>
</evidence>
<dbReference type="AlphaFoldDB" id="A0A837D596"/>
<protein>
    <submittedName>
        <fullName evidence="2">Penicillin-binding protein</fullName>
    </submittedName>
</protein>
<dbReference type="Gene3D" id="3.40.710.10">
    <property type="entry name" value="DD-peptidase/beta-lactamase superfamily"/>
    <property type="match status" value="1"/>
</dbReference>
<dbReference type="PANTHER" id="PTHR43319:SF3">
    <property type="entry name" value="BETA-LACTAMASE-RELATED DOMAIN-CONTAINING PROTEIN"/>
    <property type="match status" value="1"/>
</dbReference>
<dbReference type="SUPFAM" id="SSF56601">
    <property type="entry name" value="beta-lactamase/transpeptidase-like"/>
    <property type="match status" value="1"/>
</dbReference>
<organism evidence="2 3">
    <name type="scientific">Saccharomonospora viridis</name>
    <dbReference type="NCBI Taxonomy" id="1852"/>
    <lineage>
        <taxon>Bacteria</taxon>
        <taxon>Bacillati</taxon>
        <taxon>Actinomycetota</taxon>
        <taxon>Actinomycetes</taxon>
        <taxon>Pseudonocardiales</taxon>
        <taxon>Pseudonocardiaceae</taxon>
        <taxon>Saccharomonospora</taxon>
    </lineage>
</organism>
<evidence type="ECO:0000259" key="1">
    <source>
        <dbReference type="Pfam" id="PF00144"/>
    </source>
</evidence>
<sequence length="367" mass="39883">MNTTHGTVRRGFEEVRDVFDDIIADSRAGAAFAVVRRGETLVDLWGGIADPVSGRPWSSDTVCVLFSGTKGITAAVAAKCSSVLDPDAPAQKHWPEFRRDDVRVSHVLSHTAGLPYVDGEHDFLDTASAERILANQEPLWTPGTRVAYHAITYGYLADALIRRATGRSVAAHLRESFARPYGLDLYLGTPPEVDARVARLVRAPDYRISTFLQDEERRKIVDRMYGALLGSDEVINSERYRRAELAAGSGVGSARAMATFYDLLAGGSLVPQAALHRATRTWAEGIDAINDRPVHFGLGFELPDPIGTYGPAQVAFGHSGAGGGRHGAWPEAEVGFSFLPAEMRPEDTDDRANRLLAALHACLNHRP</sequence>
<proteinExistence type="predicted"/>
<dbReference type="InterPro" id="IPR052907">
    <property type="entry name" value="Beta-lactamase/esterase"/>
</dbReference>
<dbReference type="Proteomes" id="UP000030848">
    <property type="component" value="Unassembled WGS sequence"/>
</dbReference>
<accession>A0A837D596</accession>
<dbReference type="OMA" id="NNPDYHR"/>
<dbReference type="EMBL" id="JRZE01000006">
    <property type="protein sequence ID" value="KHF42800.1"/>
    <property type="molecule type" value="Genomic_DNA"/>
</dbReference>
<dbReference type="PANTHER" id="PTHR43319">
    <property type="entry name" value="BETA-LACTAMASE-RELATED"/>
    <property type="match status" value="1"/>
</dbReference>
<dbReference type="OrthoDB" id="3422781at2"/>
<dbReference type="RefSeq" id="WP_015785967.1">
    <property type="nucleotide sequence ID" value="NZ_FOWS01000001.1"/>
</dbReference>
<dbReference type="InterPro" id="IPR001466">
    <property type="entry name" value="Beta-lactam-related"/>
</dbReference>